<organism evidence="1 2">
    <name type="scientific">Kibdelosporangium lantanae</name>
    <dbReference type="NCBI Taxonomy" id="1497396"/>
    <lineage>
        <taxon>Bacteria</taxon>
        <taxon>Bacillati</taxon>
        <taxon>Actinomycetota</taxon>
        <taxon>Actinomycetes</taxon>
        <taxon>Pseudonocardiales</taxon>
        <taxon>Pseudonocardiaceae</taxon>
        <taxon>Kibdelosporangium</taxon>
    </lineage>
</organism>
<reference evidence="2" key="1">
    <citation type="journal article" date="2019" name="Int. J. Syst. Evol. Microbiol.">
        <title>The Global Catalogue of Microorganisms (GCM) 10K type strain sequencing project: providing services to taxonomists for standard genome sequencing and annotation.</title>
        <authorList>
            <consortium name="The Broad Institute Genomics Platform"/>
            <consortium name="The Broad Institute Genome Sequencing Center for Infectious Disease"/>
            <person name="Wu L."/>
            <person name="Ma J."/>
        </authorList>
    </citation>
    <scope>NUCLEOTIDE SEQUENCE [LARGE SCALE GENOMIC DNA]</scope>
    <source>
        <strain evidence="2">JCM 31486</strain>
    </source>
</reference>
<dbReference type="PANTHER" id="PTHR48050">
    <property type="entry name" value="STEROL 3-BETA-GLUCOSYLTRANSFERASE"/>
    <property type="match status" value="1"/>
</dbReference>
<dbReference type="Proteomes" id="UP001597045">
    <property type="component" value="Unassembled WGS sequence"/>
</dbReference>
<name>A0ABW3MTS6_9PSEU</name>
<proteinExistence type="predicted"/>
<gene>
    <name evidence="1" type="ORF">ACFQ1S_47075</name>
</gene>
<evidence type="ECO:0000313" key="1">
    <source>
        <dbReference type="EMBL" id="MFD1052630.1"/>
    </source>
</evidence>
<dbReference type="InterPro" id="IPR050426">
    <property type="entry name" value="Glycosyltransferase_28"/>
</dbReference>
<accession>A0ABW3MTS6</accession>
<sequence length="111" mass="12080">MNELKPVQAVWLVAGRELNTRLRTRAFVVSTIVSIVVLGSKEALVRWDGPRPANVHLAAYVQQRTLLETCDVFLAHAGFSGVRESLAAGTPMVALPLFADQPENATRVADL</sequence>
<protein>
    <submittedName>
        <fullName evidence="1">Glycosyltransferase</fullName>
    </submittedName>
</protein>
<comment type="caution">
    <text evidence="1">The sequence shown here is derived from an EMBL/GenBank/DDBJ whole genome shotgun (WGS) entry which is preliminary data.</text>
</comment>
<dbReference type="Gene3D" id="3.40.50.2000">
    <property type="entry name" value="Glycogen Phosphorylase B"/>
    <property type="match status" value="1"/>
</dbReference>
<dbReference type="EMBL" id="JBHTIS010004595">
    <property type="protein sequence ID" value="MFD1052630.1"/>
    <property type="molecule type" value="Genomic_DNA"/>
</dbReference>
<keyword evidence="2" id="KW-1185">Reference proteome</keyword>
<dbReference type="SUPFAM" id="SSF53756">
    <property type="entry name" value="UDP-Glycosyltransferase/glycogen phosphorylase"/>
    <property type="match status" value="1"/>
</dbReference>
<dbReference type="InterPro" id="IPR002213">
    <property type="entry name" value="UDP_glucos_trans"/>
</dbReference>
<feature type="non-terminal residue" evidence="1">
    <location>
        <position position="111"/>
    </location>
</feature>
<dbReference type="PANTHER" id="PTHR48050:SF13">
    <property type="entry name" value="STEROL 3-BETA-GLUCOSYLTRANSFERASE UGT80A2"/>
    <property type="match status" value="1"/>
</dbReference>
<evidence type="ECO:0000313" key="2">
    <source>
        <dbReference type="Proteomes" id="UP001597045"/>
    </source>
</evidence>
<dbReference type="Pfam" id="PF00201">
    <property type="entry name" value="UDPGT"/>
    <property type="match status" value="1"/>
</dbReference>